<keyword evidence="3" id="KW-0378">Hydrolase</keyword>
<dbReference type="InterPro" id="IPR029058">
    <property type="entry name" value="AB_hydrolase_fold"/>
</dbReference>
<sequence length="285" mass="31139">MKHTHVTAPTQFVEAGGIRFAYRRFGQETGLPLVFMPHFRAGMDHWDPAVTDGFAANRPVILFDNAGVASSSGETPDTIEAMADHAAAFIAELGLSRVDVLGFSIGGYIAQALALRHSAVVRRLVLVGTGPRGGEPSQDPKVGEYGASTDPRTGESSLEAFLYLFFRPSEASQAAGKAFWERRHQRKDDVDPPSSPQTMKAQRAAINAWLEVRGERYSELKDITQPTLVVNGNHDIMIPTINAYTLSQGIQKAQLIIYPDSGHASLFQYPELFVAHSEVFLNGSR</sequence>
<accession>A0A2W7CCV5</accession>
<reference evidence="4" key="1">
    <citation type="submission" date="2017-03" db="EMBL/GenBank/DDBJ databases">
        <authorList>
            <person name="Safronova V.I."/>
            <person name="Sazanova A.L."/>
            <person name="Chirak E.R."/>
        </authorList>
    </citation>
    <scope>NUCLEOTIDE SEQUENCE [LARGE SCALE GENOMIC DNA]</scope>
    <source>
        <strain evidence="4">Ach-343</strain>
    </source>
</reference>
<evidence type="ECO:0000259" key="2">
    <source>
        <dbReference type="Pfam" id="PF00561"/>
    </source>
</evidence>
<dbReference type="PRINTS" id="PR00111">
    <property type="entry name" value="ABHYDROLASE"/>
</dbReference>
<dbReference type="SUPFAM" id="SSF53474">
    <property type="entry name" value="alpha/beta-Hydrolases"/>
    <property type="match status" value="1"/>
</dbReference>
<dbReference type="AlphaFoldDB" id="A0A2W7CCV5"/>
<evidence type="ECO:0000313" key="3">
    <source>
        <dbReference type="EMBL" id="PZV40111.1"/>
    </source>
</evidence>
<evidence type="ECO:0000313" key="4">
    <source>
        <dbReference type="Proteomes" id="UP000248616"/>
    </source>
</evidence>
<dbReference type="InterPro" id="IPR000073">
    <property type="entry name" value="AB_hydrolase_1"/>
</dbReference>
<dbReference type="Pfam" id="PF00561">
    <property type="entry name" value="Abhydrolase_1"/>
    <property type="match status" value="1"/>
</dbReference>
<evidence type="ECO:0000256" key="1">
    <source>
        <dbReference type="SAM" id="MobiDB-lite"/>
    </source>
</evidence>
<dbReference type="Gene3D" id="3.40.50.1820">
    <property type="entry name" value="alpha/beta hydrolase"/>
    <property type="match status" value="1"/>
</dbReference>
<proteinExistence type="predicted"/>
<gene>
    <name evidence="3" type="ORF">B5V02_02255</name>
</gene>
<organism evidence="3 4">
    <name type="scientific">Mesorhizobium kowhaii</name>
    <dbReference type="NCBI Taxonomy" id="1300272"/>
    <lineage>
        <taxon>Bacteria</taxon>
        <taxon>Pseudomonadati</taxon>
        <taxon>Pseudomonadota</taxon>
        <taxon>Alphaproteobacteria</taxon>
        <taxon>Hyphomicrobiales</taxon>
        <taxon>Phyllobacteriaceae</taxon>
        <taxon>Mesorhizobium</taxon>
    </lineage>
</organism>
<dbReference type="Proteomes" id="UP000248616">
    <property type="component" value="Unassembled WGS sequence"/>
</dbReference>
<comment type="caution">
    <text evidence="3">The sequence shown here is derived from an EMBL/GenBank/DDBJ whole genome shotgun (WGS) entry which is preliminary data.</text>
</comment>
<feature type="domain" description="AB hydrolase-1" evidence="2">
    <location>
        <begin position="43"/>
        <end position="268"/>
    </location>
</feature>
<dbReference type="RefSeq" id="WP_111542641.1">
    <property type="nucleotide sequence ID" value="NZ_MZXV01000012.1"/>
</dbReference>
<feature type="region of interest" description="Disordered" evidence="1">
    <location>
        <begin position="129"/>
        <end position="153"/>
    </location>
</feature>
<dbReference type="PANTHER" id="PTHR43433:SF5">
    <property type="entry name" value="AB HYDROLASE-1 DOMAIN-CONTAINING PROTEIN"/>
    <property type="match status" value="1"/>
</dbReference>
<name>A0A2W7CCV5_9HYPH</name>
<dbReference type="OrthoDB" id="7958481at2"/>
<protein>
    <submittedName>
        <fullName evidence="3">Alpha/beta hydrolase</fullName>
    </submittedName>
</protein>
<dbReference type="EMBL" id="MZXV01000012">
    <property type="protein sequence ID" value="PZV40111.1"/>
    <property type="molecule type" value="Genomic_DNA"/>
</dbReference>
<keyword evidence="4" id="KW-1185">Reference proteome</keyword>
<dbReference type="InterPro" id="IPR050471">
    <property type="entry name" value="AB_hydrolase"/>
</dbReference>
<dbReference type="GO" id="GO:0016787">
    <property type="term" value="F:hydrolase activity"/>
    <property type="evidence" value="ECO:0007669"/>
    <property type="project" value="UniProtKB-KW"/>
</dbReference>
<dbReference type="PANTHER" id="PTHR43433">
    <property type="entry name" value="HYDROLASE, ALPHA/BETA FOLD FAMILY PROTEIN"/>
    <property type="match status" value="1"/>
</dbReference>